<feature type="compositionally biased region" description="Polar residues" evidence="3">
    <location>
        <begin position="395"/>
        <end position="404"/>
    </location>
</feature>
<proteinExistence type="predicted"/>
<dbReference type="STRING" id="4540.A0A3L6Q6H2"/>
<comment type="subcellular location">
    <subcellularLocation>
        <location evidence="1">Nucleus</location>
    </subcellularLocation>
</comment>
<evidence type="ECO:0000313" key="5">
    <source>
        <dbReference type="EMBL" id="RLM74254.1"/>
    </source>
</evidence>
<feature type="compositionally biased region" description="Polar residues" evidence="3">
    <location>
        <begin position="266"/>
        <end position="282"/>
    </location>
</feature>
<keyword evidence="2" id="KW-0539">Nucleus</keyword>
<keyword evidence="6" id="KW-1185">Reference proteome</keyword>
<dbReference type="InterPro" id="IPR003265">
    <property type="entry name" value="HhH-GPD_domain"/>
</dbReference>
<protein>
    <recommendedName>
        <fullName evidence="4">HhH-GPD domain-containing protein</fullName>
    </recommendedName>
</protein>
<name>A0A3L6Q6H2_PANMI</name>
<feature type="region of interest" description="Disordered" evidence="3">
    <location>
        <begin position="512"/>
        <end position="575"/>
    </location>
</feature>
<dbReference type="FunFam" id="1.10.340.30:FF:000007">
    <property type="entry name" value="Methyl-CpG-binding domain protein 4"/>
    <property type="match status" value="1"/>
</dbReference>
<feature type="region of interest" description="Disordered" evidence="3">
    <location>
        <begin position="1"/>
        <end position="126"/>
    </location>
</feature>
<feature type="region of interest" description="Disordered" evidence="3">
    <location>
        <begin position="367"/>
        <end position="447"/>
    </location>
</feature>
<dbReference type="GO" id="GO:0005634">
    <property type="term" value="C:nucleus"/>
    <property type="evidence" value="ECO:0007669"/>
    <property type="project" value="UniProtKB-SubCell"/>
</dbReference>
<evidence type="ECO:0000256" key="2">
    <source>
        <dbReference type="ARBA" id="ARBA00023242"/>
    </source>
</evidence>
<dbReference type="OrthoDB" id="10265068at2759"/>
<dbReference type="SMART" id="SM00478">
    <property type="entry name" value="ENDO3c"/>
    <property type="match status" value="1"/>
</dbReference>
<feature type="compositionally biased region" description="Polar residues" evidence="3">
    <location>
        <begin position="411"/>
        <end position="426"/>
    </location>
</feature>
<dbReference type="InterPro" id="IPR045138">
    <property type="entry name" value="MeCP2/MBD4"/>
</dbReference>
<dbReference type="EMBL" id="PQIB02000013">
    <property type="protein sequence ID" value="RLM74254.1"/>
    <property type="molecule type" value="Genomic_DNA"/>
</dbReference>
<sequence>MSSSAAASMTDELEATRQKKRRKKHRERAEVAAASSESPRPPATPYSMLESPAPTAPETLTSTAVAAASPLVEEAVRKEERKKHKRSRYQEEAATPSPSAPATAAQILEMAAARKEQRRGKVEQGQSCQALLPVDVHPQGGGAAAAAYAGVSVSQSAKRCRGGKIPVLSDREILRIRRIELRKQQPMPESFVPAMANPNPIDQDSKYSSPFGAFFDQFCYKPDCQEGRNATSLPKTPDRPARPLPRDHLPSLSSQLTANETFMAAKTTTSNTKQPRSASVSHPQEEAAAAADAGVSVSQSVKRCRGGKIPVLSDHEILRTKRIELRKQQPMPESFVPAMANPNPIDQDSKYSSPFGAFFDQFRYKPDRQEGRNATSLPKTPDRPARPLPRDHPPSLSSQLTANETFMAAKKTTSNTKQPRSASVSHPQEEAAAAADAGVSVSQSVKRCRGGKIPVLSDREILRTGRIELRKQQPMPESFVPTMANPNPIDQDSKYSSPFGAFFDQFRYKPDRQEGRNALSLPKTPDRPVRPLPRDHPPSLSSQLTANETFMAAKTTTSNTKQPRSASVSRPQEEVKVNERKWSEKIISQMKKLRKKSPLLSAAEKLSDKYRRLPLNQLVCPPRSRYNLLQEKYASDPWKVIVICMLLNLTKGDQVKRKLEGFFERYPDARTAYTADPEKMAKYLAPLGLQRVKANRIQRFSRAYVEEEWTYITELCGVGKYAADAYAIFCAGRATEVVPEDHKLVVYWKFVCKLSLTQASQNEQEAAGATRLQDHWLFGCIQSWVAKTKDSMKVSQDFQSNGGA</sequence>
<dbReference type="AlphaFoldDB" id="A0A3L6Q6H2"/>
<dbReference type="PANTHER" id="PTHR15074:SF0">
    <property type="entry name" value="METHYL-CPG-BINDING DOMAIN PROTEIN 4-LIKE PROTEIN"/>
    <property type="match status" value="1"/>
</dbReference>
<dbReference type="GO" id="GO:0006284">
    <property type="term" value="P:base-excision repair"/>
    <property type="evidence" value="ECO:0007669"/>
    <property type="project" value="InterPro"/>
</dbReference>
<dbReference type="SUPFAM" id="SSF48150">
    <property type="entry name" value="DNA-glycosylase"/>
    <property type="match status" value="1"/>
</dbReference>
<evidence type="ECO:0000256" key="1">
    <source>
        <dbReference type="ARBA" id="ARBA00004123"/>
    </source>
</evidence>
<dbReference type="Proteomes" id="UP000275267">
    <property type="component" value="Unassembled WGS sequence"/>
</dbReference>
<organism evidence="5 6">
    <name type="scientific">Panicum miliaceum</name>
    <name type="common">Proso millet</name>
    <name type="synonym">Broomcorn millet</name>
    <dbReference type="NCBI Taxonomy" id="4540"/>
    <lineage>
        <taxon>Eukaryota</taxon>
        <taxon>Viridiplantae</taxon>
        <taxon>Streptophyta</taxon>
        <taxon>Embryophyta</taxon>
        <taxon>Tracheophyta</taxon>
        <taxon>Spermatophyta</taxon>
        <taxon>Magnoliopsida</taxon>
        <taxon>Liliopsida</taxon>
        <taxon>Poales</taxon>
        <taxon>Poaceae</taxon>
        <taxon>PACMAD clade</taxon>
        <taxon>Panicoideae</taxon>
        <taxon>Panicodae</taxon>
        <taxon>Paniceae</taxon>
        <taxon>Panicinae</taxon>
        <taxon>Panicum</taxon>
        <taxon>Panicum sect. Panicum</taxon>
    </lineage>
</organism>
<feature type="compositionally biased region" description="Polar residues" evidence="3">
    <location>
        <begin position="539"/>
        <end position="570"/>
    </location>
</feature>
<dbReference type="GO" id="GO:0003824">
    <property type="term" value="F:catalytic activity"/>
    <property type="evidence" value="ECO:0007669"/>
    <property type="project" value="InterPro"/>
</dbReference>
<reference evidence="6" key="1">
    <citation type="journal article" date="2019" name="Nat. Commun.">
        <title>The genome of broomcorn millet.</title>
        <authorList>
            <person name="Zou C."/>
            <person name="Miki D."/>
            <person name="Li D."/>
            <person name="Tang Q."/>
            <person name="Xiao L."/>
            <person name="Rajput S."/>
            <person name="Deng P."/>
            <person name="Jia W."/>
            <person name="Huang R."/>
            <person name="Zhang M."/>
            <person name="Sun Y."/>
            <person name="Hu J."/>
            <person name="Fu X."/>
            <person name="Schnable P.S."/>
            <person name="Li F."/>
            <person name="Zhang H."/>
            <person name="Feng B."/>
            <person name="Zhu X."/>
            <person name="Liu R."/>
            <person name="Schnable J.C."/>
            <person name="Zhu J.-K."/>
            <person name="Zhang H."/>
        </authorList>
    </citation>
    <scope>NUCLEOTIDE SEQUENCE [LARGE SCALE GENOMIC DNA]</scope>
</reference>
<feature type="compositionally biased region" description="Basic and acidic residues" evidence="3">
    <location>
        <begin position="236"/>
        <end position="249"/>
    </location>
</feature>
<dbReference type="Gene3D" id="1.10.340.30">
    <property type="entry name" value="Hypothetical protein, domain 2"/>
    <property type="match status" value="1"/>
</dbReference>
<comment type="caution">
    <text evidence="5">The sequence shown here is derived from an EMBL/GenBank/DDBJ whole genome shotgun (WGS) entry which is preliminary data.</text>
</comment>
<gene>
    <name evidence="5" type="ORF">C2845_PM15G00010</name>
</gene>
<accession>A0A3L6Q6H2</accession>
<dbReference type="GO" id="GO:0003677">
    <property type="term" value="F:DNA binding"/>
    <property type="evidence" value="ECO:0007669"/>
    <property type="project" value="InterPro"/>
</dbReference>
<dbReference type="Pfam" id="PF00730">
    <property type="entry name" value="HhH-GPD"/>
    <property type="match status" value="1"/>
</dbReference>
<evidence type="ECO:0000259" key="4">
    <source>
        <dbReference type="SMART" id="SM00478"/>
    </source>
</evidence>
<dbReference type="PANTHER" id="PTHR15074">
    <property type="entry name" value="METHYL-CPG-BINDING PROTEIN"/>
    <property type="match status" value="1"/>
</dbReference>
<feature type="region of interest" description="Disordered" evidence="3">
    <location>
        <begin position="227"/>
        <end position="253"/>
    </location>
</feature>
<feature type="compositionally biased region" description="Basic and acidic residues" evidence="3">
    <location>
        <begin position="524"/>
        <end position="537"/>
    </location>
</feature>
<feature type="region of interest" description="Disordered" evidence="3">
    <location>
        <begin position="266"/>
        <end position="304"/>
    </location>
</feature>
<evidence type="ECO:0000256" key="3">
    <source>
        <dbReference type="SAM" id="MobiDB-lite"/>
    </source>
</evidence>
<feature type="compositionally biased region" description="Basic and acidic residues" evidence="3">
    <location>
        <begin position="112"/>
        <end position="122"/>
    </location>
</feature>
<feature type="domain" description="HhH-GPD" evidence="4">
    <location>
        <begin position="646"/>
        <end position="783"/>
    </location>
</feature>
<feature type="compositionally biased region" description="Basic and acidic residues" evidence="3">
    <location>
        <begin position="380"/>
        <end position="393"/>
    </location>
</feature>
<feature type="compositionally biased region" description="Low complexity" evidence="3">
    <location>
        <begin position="93"/>
        <end position="105"/>
    </location>
</feature>
<evidence type="ECO:0000313" key="6">
    <source>
        <dbReference type="Proteomes" id="UP000275267"/>
    </source>
</evidence>
<dbReference type="InterPro" id="IPR011257">
    <property type="entry name" value="DNA_glycosylase"/>
</dbReference>